<evidence type="ECO:0000256" key="1">
    <source>
        <dbReference type="SAM" id="Phobius"/>
    </source>
</evidence>
<evidence type="ECO:0000313" key="2">
    <source>
        <dbReference type="EMBL" id="MCP9763621.1"/>
    </source>
</evidence>
<sequence length="74" mass="8818">MRQFKIFFLAVLLCVFAAINFAIFRGIFEKIVRPNYKNLDWGTYSIFCLIVFPISVLTFFTLIKEVKKVNRKFE</sequence>
<gene>
    <name evidence="2" type="ORF">EGI31_11695</name>
</gene>
<dbReference type="EMBL" id="RJUF01000033">
    <property type="protein sequence ID" value="MCP9763621.1"/>
    <property type="molecule type" value="Genomic_DNA"/>
</dbReference>
<dbReference type="AlphaFoldDB" id="A0AAE3H452"/>
<dbReference type="Proteomes" id="UP001204144">
    <property type="component" value="Unassembled WGS sequence"/>
</dbReference>
<evidence type="ECO:0000313" key="3">
    <source>
        <dbReference type="Proteomes" id="UP001204144"/>
    </source>
</evidence>
<keyword evidence="1" id="KW-0812">Transmembrane</keyword>
<accession>A0AAE3H452</accession>
<feature type="transmembrane region" description="Helical" evidence="1">
    <location>
        <begin position="41"/>
        <end position="63"/>
    </location>
</feature>
<protein>
    <submittedName>
        <fullName evidence="2">Uncharacterized protein</fullName>
    </submittedName>
</protein>
<keyword evidence="1" id="KW-1133">Transmembrane helix</keyword>
<organism evidence="2 3">
    <name type="scientific">Lacihabitans soyangensis</name>
    <dbReference type="NCBI Taxonomy" id="869394"/>
    <lineage>
        <taxon>Bacteria</taxon>
        <taxon>Pseudomonadati</taxon>
        <taxon>Bacteroidota</taxon>
        <taxon>Cytophagia</taxon>
        <taxon>Cytophagales</taxon>
        <taxon>Leadbetterellaceae</taxon>
        <taxon>Lacihabitans</taxon>
    </lineage>
</organism>
<keyword evidence="1" id="KW-0472">Membrane</keyword>
<comment type="caution">
    <text evidence="2">The sequence shown here is derived from an EMBL/GenBank/DDBJ whole genome shotgun (WGS) entry which is preliminary data.</text>
</comment>
<keyword evidence="3" id="KW-1185">Reference proteome</keyword>
<reference evidence="2 3" key="1">
    <citation type="submission" date="2018-11" db="EMBL/GenBank/DDBJ databases">
        <title>Novel bacteria species description.</title>
        <authorList>
            <person name="Han J.-H."/>
        </authorList>
    </citation>
    <scope>NUCLEOTIDE SEQUENCE [LARGE SCALE GENOMIC DNA]</scope>
    <source>
        <strain evidence="2 3">KCTC23259</strain>
    </source>
</reference>
<name>A0AAE3H452_9BACT</name>
<proteinExistence type="predicted"/>